<keyword evidence="6" id="KW-0255">Endonuclease</keyword>
<feature type="compositionally biased region" description="Polar residues" evidence="8">
    <location>
        <begin position="1"/>
        <end position="13"/>
    </location>
</feature>
<dbReference type="InterPro" id="IPR012337">
    <property type="entry name" value="RNaseH-like_sf"/>
</dbReference>
<dbReference type="InterPro" id="IPR050092">
    <property type="entry name" value="RNase_H"/>
</dbReference>
<feature type="compositionally biased region" description="Basic residues" evidence="8">
    <location>
        <begin position="31"/>
        <end position="43"/>
    </location>
</feature>
<dbReference type="Gene3D" id="3.30.420.10">
    <property type="entry name" value="Ribonuclease H-like superfamily/Ribonuclease H"/>
    <property type="match status" value="1"/>
</dbReference>
<evidence type="ECO:0000256" key="8">
    <source>
        <dbReference type="SAM" id="MobiDB-lite"/>
    </source>
</evidence>
<evidence type="ECO:0000256" key="5">
    <source>
        <dbReference type="ARBA" id="ARBA00022723"/>
    </source>
</evidence>
<dbReference type="PANTHER" id="PTHR10642">
    <property type="entry name" value="RIBONUCLEASE H1"/>
    <property type="match status" value="1"/>
</dbReference>
<feature type="domain" description="RNase H type-1" evidence="9">
    <location>
        <begin position="92"/>
        <end position="257"/>
    </location>
</feature>
<keyword evidence="5" id="KW-0479">Metal-binding</keyword>
<sequence length="446" mass="49069">MDISCQENPTSAALLTPVSYDSPKETASPKYGRKKMRVKPKSRKAVDGTVEVEAEMKEEDVKAEPKHVKVVIRNRDNAKAFATKAIKPNSLMTNQIVFYADASSNDKEGIQGAGVTYKYFPSESKDMVWNDESYGIIGTHSISTAEMLAISCALKIAVREMSRYSQPTVTKTPQTKFGVFIFTDSQESLQSIQRFLSSDRKPSVKEAFLYQQSSAEIPGLLESLSEAGAHIELHWVPGHCGVIGNTRADRLACDAVEAVRPIMPYHPVSPDGRDFEIISVREMVRERINREMEQERVQMVRTDTQSSSSGGFPGQAKTPEEILLLLDQIKMAVEGNIINQANLLAEANGGRTVDSMRLDTPTAANQHFESESSESTVVEVASPVAPVAPAALGMDSANTGMVESTQPDQESTAKHNKGKHMFTGLRNPFRRVSGSIRKWRAVEKEG</sequence>
<comment type="catalytic activity">
    <reaction evidence="1">
        <text>Endonucleolytic cleavage to 5'-phosphomonoester.</text>
        <dbReference type="EC" id="3.1.26.4"/>
    </reaction>
</comment>
<feature type="region of interest" description="Disordered" evidence="8">
    <location>
        <begin position="402"/>
        <end position="421"/>
    </location>
</feature>
<dbReference type="SUPFAM" id="SSF53098">
    <property type="entry name" value="Ribonuclease H-like"/>
    <property type="match status" value="1"/>
</dbReference>
<dbReference type="InterPro" id="IPR002156">
    <property type="entry name" value="RNaseH_domain"/>
</dbReference>
<evidence type="ECO:0000256" key="6">
    <source>
        <dbReference type="ARBA" id="ARBA00022759"/>
    </source>
</evidence>
<dbReference type="CDD" id="cd09276">
    <property type="entry name" value="Rnase_HI_RT_non_LTR"/>
    <property type="match status" value="1"/>
</dbReference>
<evidence type="ECO:0000256" key="7">
    <source>
        <dbReference type="ARBA" id="ARBA00022801"/>
    </source>
</evidence>
<organism evidence="10 11">
    <name type="scientific">Eutypa lata (strain UCR-EL1)</name>
    <name type="common">Grapevine dieback disease fungus</name>
    <name type="synonym">Eutypa armeniacae</name>
    <dbReference type="NCBI Taxonomy" id="1287681"/>
    <lineage>
        <taxon>Eukaryota</taxon>
        <taxon>Fungi</taxon>
        <taxon>Dikarya</taxon>
        <taxon>Ascomycota</taxon>
        <taxon>Pezizomycotina</taxon>
        <taxon>Sordariomycetes</taxon>
        <taxon>Xylariomycetidae</taxon>
        <taxon>Xylariales</taxon>
        <taxon>Diatrypaceae</taxon>
        <taxon>Eutypa</taxon>
    </lineage>
</organism>
<evidence type="ECO:0000256" key="2">
    <source>
        <dbReference type="ARBA" id="ARBA00005300"/>
    </source>
</evidence>
<reference evidence="11" key="1">
    <citation type="journal article" date="2013" name="Genome Announc.">
        <title>Draft genome sequence of the grapevine dieback fungus Eutypa lata UCR-EL1.</title>
        <authorList>
            <person name="Blanco-Ulate B."/>
            <person name="Rolshausen P.E."/>
            <person name="Cantu D."/>
        </authorList>
    </citation>
    <scope>NUCLEOTIDE SEQUENCE [LARGE SCALE GENOMIC DNA]</scope>
    <source>
        <strain evidence="11">UCR-EL1</strain>
    </source>
</reference>
<evidence type="ECO:0000313" key="11">
    <source>
        <dbReference type="Proteomes" id="UP000012174"/>
    </source>
</evidence>
<feature type="region of interest" description="Disordered" evidence="8">
    <location>
        <begin position="295"/>
        <end position="316"/>
    </location>
</feature>
<dbReference type="HOGENOM" id="CLU_613984_0_0_1"/>
<evidence type="ECO:0000256" key="1">
    <source>
        <dbReference type="ARBA" id="ARBA00000077"/>
    </source>
</evidence>
<dbReference type="EMBL" id="KB706202">
    <property type="protein sequence ID" value="EMR68641.1"/>
    <property type="molecule type" value="Genomic_DNA"/>
</dbReference>
<dbReference type="STRING" id="1287681.M7TFE3"/>
<feature type="region of interest" description="Disordered" evidence="8">
    <location>
        <begin position="1"/>
        <end position="44"/>
    </location>
</feature>
<evidence type="ECO:0000313" key="10">
    <source>
        <dbReference type="EMBL" id="EMR68641.1"/>
    </source>
</evidence>
<dbReference type="GO" id="GO:0043137">
    <property type="term" value="P:DNA replication, removal of RNA primer"/>
    <property type="evidence" value="ECO:0007669"/>
    <property type="project" value="TreeGrafter"/>
</dbReference>
<dbReference type="EC" id="3.1.26.4" evidence="3"/>
<evidence type="ECO:0000256" key="3">
    <source>
        <dbReference type="ARBA" id="ARBA00012180"/>
    </source>
</evidence>
<dbReference type="AlphaFoldDB" id="M7TFE3"/>
<dbReference type="GO" id="GO:0004523">
    <property type="term" value="F:RNA-DNA hybrid ribonuclease activity"/>
    <property type="evidence" value="ECO:0007669"/>
    <property type="project" value="UniProtKB-EC"/>
</dbReference>
<accession>M7TFE3</accession>
<keyword evidence="11" id="KW-1185">Reference proteome</keyword>
<dbReference type="Pfam" id="PF00075">
    <property type="entry name" value="RNase_H"/>
    <property type="match status" value="1"/>
</dbReference>
<dbReference type="PROSITE" id="PS50879">
    <property type="entry name" value="RNASE_H_1"/>
    <property type="match status" value="1"/>
</dbReference>
<dbReference type="Proteomes" id="UP000012174">
    <property type="component" value="Unassembled WGS sequence"/>
</dbReference>
<protein>
    <recommendedName>
        <fullName evidence="3">ribonuclease H</fullName>
        <ecNumber evidence="3">3.1.26.4</ecNumber>
    </recommendedName>
</protein>
<name>M7TFE3_EUTLA</name>
<dbReference type="GO" id="GO:0003676">
    <property type="term" value="F:nucleic acid binding"/>
    <property type="evidence" value="ECO:0007669"/>
    <property type="project" value="InterPro"/>
</dbReference>
<comment type="similarity">
    <text evidence="2">Belongs to the RNase H family.</text>
</comment>
<dbReference type="eggNOG" id="ENOG502T5SH">
    <property type="taxonomic scope" value="Eukaryota"/>
</dbReference>
<keyword evidence="7" id="KW-0378">Hydrolase</keyword>
<dbReference type="PANTHER" id="PTHR10642:SF26">
    <property type="entry name" value="RIBONUCLEASE H1"/>
    <property type="match status" value="1"/>
</dbReference>
<dbReference type="OrthoDB" id="3548481at2759"/>
<keyword evidence="4" id="KW-0540">Nuclease</keyword>
<dbReference type="KEGG" id="ela:UCREL1_4340"/>
<feature type="compositionally biased region" description="Polar residues" evidence="8">
    <location>
        <begin position="301"/>
        <end position="310"/>
    </location>
</feature>
<evidence type="ECO:0000259" key="9">
    <source>
        <dbReference type="PROSITE" id="PS50879"/>
    </source>
</evidence>
<gene>
    <name evidence="10" type="ORF">UCREL1_4340</name>
</gene>
<evidence type="ECO:0000256" key="4">
    <source>
        <dbReference type="ARBA" id="ARBA00022722"/>
    </source>
</evidence>
<dbReference type="GO" id="GO:0046872">
    <property type="term" value="F:metal ion binding"/>
    <property type="evidence" value="ECO:0007669"/>
    <property type="project" value="UniProtKB-KW"/>
</dbReference>
<dbReference type="InterPro" id="IPR036397">
    <property type="entry name" value="RNaseH_sf"/>
</dbReference>
<proteinExistence type="inferred from homology"/>